<dbReference type="OrthoDB" id="5381335at2"/>
<dbReference type="Proteomes" id="UP000235703">
    <property type="component" value="Unassembled WGS sequence"/>
</dbReference>
<evidence type="ECO:0000259" key="7">
    <source>
        <dbReference type="Pfam" id="PF24986"/>
    </source>
</evidence>
<dbReference type="InterPro" id="IPR002676">
    <property type="entry name" value="RimM_N"/>
</dbReference>
<keyword evidence="3 5" id="KW-0698">rRNA processing</keyword>
<proteinExistence type="inferred from homology"/>
<dbReference type="InterPro" id="IPR011961">
    <property type="entry name" value="RimM"/>
</dbReference>
<dbReference type="Gene3D" id="2.30.30.240">
    <property type="entry name" value="PRC-barrel domain"/>
    <property type="match status" value="1"/>
</dbReference>
<evidence type="ECO:0000256" key="5">
    <source>
        <dbReference type="HAMAP-Rule" id="MF_00014"/>
    </source>
</evidence>
<dbReference type="NCBIfam" id="TIGR02273">
    <property type="entry name" value="16S_RimM"/>
    <property type="match status" value="1"/>
</dbReference>
<dbReference type="HAMAP" id="MF_00014">
    <property type="entry name" value="Ribosome_mat_RimM"/>
    <property type="match status" value="1"/>
</dbReference>
<organism evidence="8 9">
    <name type="scientific">Brevibacterium luteolum</name>
    <dbReference type="NCBI Taxonomy" id="199591"/>
    <lineage>
        <taxon>Bacteria</taxon>
        <taxon>Bacillati</taxon>
        <taxon>Actinomycetota</taxon>
        <taxon>Actinomycetes</taxon>
        <taxon>Micrococcales</taxon>
        <taxon>Brevibacteriaceae</taxon>
        <taxon>Brevibacterium</taxon>
    </lineage>
</organism>
<feature type="domain" description="RimM N-terminal" evidence="6">
    <location>
        <begin position="4"/>
        <end position="84"/>
    </location>
</feature>
<feature type="domain" description="Ribosome maturation factor RimM PRC barrel" evidence="7">
    <location>
        <begin position="97"/>
        <end position="171"/>
    </location>
</feature>
<evidence type="ECO:0000313" key="8">
    <source>
        <dbReference type="EMBL" id="PMB97487.1"/>
    </source>
</evidence>
<dbReference type="PANTHER" id="PTHR33692">
    <property type="entry name" value="RIBOSOME MATURATION FACTOR RIMM"/>
    <property type="match status" value="1"/>
</dbReference>
<evidence type="ECO:0000313" key="9">
    <source>
        <dbReference type="Proteomes" id="UP000235703"/>
    </source>
</evidence>
<dbReference type="InterPro" id="IPR056792">
    <property type="entry name" value="PRC_RimM"/>
</dbReference>
<dbReference type="RefSeq" id="WP_102162570.1">
    <property type="nucleotide sequence ID" value="NZ_PNFZ01000006.1"/>
</dbReference>
<gene>
    <name evidence="5" type="primary">rimM</name>
    <name evidence="8" type="ORF">CJ198_10540</name>
</gene>
<evidence type="ECO:0000256" key="2">
    <source>
        <dbReference type="ARBA" id="ARBA00022517"/>
    </source>
</evidence>
<dbReference type="GO" id="GO:0006364">
    <property type="term" value="P:rRNA processing"/>
    <property type="evidence" value="ECO:0007669"/>
    <property type="project" value="UniProtKB-UniRule"/>
</dbReference>
<keyword evidence="1 5" id="KW-0963">Cytoplasm</keyword>
<dbReference type="GO" id="GO:0005840">
    <property type="term" value="C:ribosome"/>
    <property type="evidence" value="ECO:0007669"/>
    <property type="project" value="InterPro"/>
</dbReference>
<comment type="subunit">
    <text evidence="5">Binds ribosomal protein uS19.</text>
</comment>
<reference evidence="8 9" key="1">
    <citation type="submission" date="2017-09" db="EMBL/GenBank/DDBJ databases">
        <title>Bacterial strain isolated from the female urinary microbiota.</title>
        <authorList>
            <person name="Thomas-White K."/>
            <person name="Kumar N."/>
            <person name="Forster S."/>
            <person name="Putonti C."/>
            <person name="Lawley T."/>
            <person name="Wolfe A.J."/>
        </authorList>
    </citation>
    <scope>NUCLEOTIDE SEQUENCE [LARGE SCALE GENOMIC DNA]</scope>
    <source>
        <strain evidence="8 9">UMB0680</strain>
    </source>
</reference>
<evidence type="ECO:0000256" key="1">
    <source>
        <dbReference type="ARBA" id="ARBA00022490"/>
    </source>
</evidence>
<dbReference type="InterPro" id="IPR011033">
    <property type="entry name" value="PRC_barrel-like_sf"/>
</dbReference>
<comment type="similarity">
    <text evidence="5">Belongs to the RimM family.</text>
</comment>
<evidence type="ECO:0000259" key="6">
    <source>
        <dbReference type="Pfam" id="PF01782"/>
    </source>
</evidence>
<dbReference type="InterPro" id="IPR009000">
    <property type="entry name" value="Transl_B-barrel_sf"/>
</dbReference>
<dbReference type="Pfam" id="PF24986">
    <property type="entry name" value="PRC_RimM"/>
    <property type="match status" value="1"/>
</dbReference>
<dbReference type="SUPFAM" id="SSF50346">
    <property type="entry name" value="PRC-barrel domain"/>
    <property type="match status" value="1"/>
</dbReference>
<dbReference type="GO" id="GO:0042274">
    <property type="term" value="P:ribosomal small subunit biogenesis"/>
    <property type="evidence" value="ECO:0007669"/>
    <property type="project" value="UniProtKB-UniRule"/>
</dbReference>
<evidence type="ECO:0000256" key="4">
    <source>
        <dbReference type="ARBA" id="ARBA00023186"/>
    </source>
</evidence>
<sequence length="177" mass="19344">MSTVVARLGKPHGIRGEMTVEVRTDDPDERFVPEAVFGTEPDIGPLTLTRARWHRDRLLLSFAEVPDRNRAEEIRNTLITVDAEDTDDDDEDAWYIDDLIGADALIGEHLVGKVSGVSPGAAQDLLHITPSAQQVERSDSDEEILVPFVAEIVPDVDIDAGRIVLTPPAGLIPGFDD</sequence>
<comment type="caution">
    <text evidence="8">The sequence shown here is derived from an EMBL/GenBank/DDBJ whole genome shotgun (WGS) entry which is preliminary data.</text>
</comment>
<accession>A0A2N6PFN3</accession>
<keyword evidence="2 5" id="KW-0690">Ribosome biogenesis</keyword>
<dbReference type="EMBL" id="PNFZ01000006">
    <property type="protein sequence ID" value="PMB97487.1"/>
    <property type="molecule type" value="Genomic_DNA"/>
</dbReference>
<dbReference type="Pfam" id="PF01782">
    <property type="entry name" value="RimM"/>
    <property type="match status" value="1"/>
</dbReference>
<protein>
    <recommendedName>
        <fullName evidence="5">Ribosome maturation factor RimM</fullName>
    </recommendedName>
</protein>
<evidence type="ECO:0000256" key="3">
    <source>
        <dbReference type="ARBA" id="ARBA00022552"/>
    </source>
</evidence>
<dbReference type="PANTHER" id="PTHR33692:SF1">
    <property type="entry name" value="RIBOSOME MATURATION FACTOR RIMM"/>
    <property type="match status" value="1"/>
</dbReference>
<dbReference type="Gene3D" id="2.40.30.60">
    <property type="entry name" value="RimM"/>
    <property type="match status" value="1"/>
</dbReference>
<comment type="function">
    <text evidence="5">An accessory protein needed during the final step in the assembly of 30S ribosomal subunit, possibly for assembly of the head region. Essential for efficient processing of 16S rRNA. May be needed both before and after RbfA during the maturation of 16S rRNA. It has affinity for free ribosomal 30S subunits but not for 70S ribosomes.</text>
</comment>
<keyword evidence="4 5" id="KW-0143">Chaperone</keyword>
<keyword evidence="9" id="KW-1185">Reference proteome</keyword>
<dbReference type="SUPFAM" id="SSF50447">
    <property type="entry name" value="Translation proteins"/>
    <property type="match status" value="1"/>
</dbReference>
<dbReference type="AlphaFoldDB" id="A0A2N6PFN3"/>
<comment type="domain">
    <text evidence="5">The PRC barrel domain binds ribosomal protein uS19.</text>
</comment>
<dbReference type="InterPro" id="IPR036976">
    <property type="entry name" value="RimM_N_sf"/>
</dbReference>
<dbReference type="GO" id="GO:0005737">
    <property type="term" value="C:cytoplasm"/>
    <property type="evidence" value="ECO:0007669"/>
    <property type="project" value="UniProtKB-SubCell"/>
</dbReference>
<name>A0A2N6PFN3_9MICO</name>
<comment type="subcellular location">
    <subcellularLocation>
        <location evidence="5">Cytoplasm</location>
    </subcellularLocation>
</comment>
<dbReference type="GO" id="GO:0043022">
    <property type="term" value="F:ribosome binding"/>
    <property type="evidence" value="ECO:0007669"/>
    <property type="project" value="InterPro"/>
</dbReference>